<keyword evidence="1" id="KW-0418">Kinase</keyword>
<keyword evidence="1" id="KW-0723">Serine/threonine-protein kinase</keyword>
<sequence>MAISRTSSSNAAATSGGPSSGISSISASIALPILLCLYRECYRWFVTVLVRAKAPPRRRKKVITVTSAYAPDISPLRATARRTPASDRAWPLVHCPEAVGEARQVAKEVLAQWRVAEEAADSVLLTVSELVTNAVEHAQPPLNLELSRDPGARRVRIEVSDGGPAATDGDWAASCADSEHGRGLTIIDHLTAAHGDCQEPGHVTHWADVTTAA</sequence>
<feature type="domain" description="Histidine kinase/HSP90-like ATPase" evidence="3">
    <location>
        <begin position="96"/>
        <end position="191"/>
    </location>
</feature>
<dbReference type="InterPro" id="IPR050267">
    <property type="entry name" value="Anti-sigma-factor_SerPK"/>
</dbReference>
<dbReference type="EMBL" id="SUMC01000196">
    <property type="protein sequence ID" value="TJZ94931.1"/>
    <property type="molecule type" value="Genomic_DNA"/>
</dbReference>
<evidence type="ECO:0000313" key="5">
    <source>
        <dbReference type="Proteomes" id="UP000305778"/>
    </source>
</evidence>
<reference evidence="4 5" key="1">
    <citation type="submission" date="2019-04" db="EMBL/GenBank/DDBJ databases">
        <title>Streptomyces oryziradicis sp. nov., a novel actinomycete isolated from rhizosphere soil of rice (Oryza sativa L.).</title>
        <authorList>
            <person name="Li C."/>
        </authorList>
    </citation>
    <scope>NUCLEOTIDE SEQUENCE [LARGE SCALE GENOMIC DNA]</scope>
    <source>
        <strain evidence="4 5">NEAU-C40</strain>
    </source>
</reference>
<protein>
    <submittedName>
        <fullName evidence="4">ATP-binding protein</fullName>
    </submittedName>
</protein>
<keyword evidence="4" id="KW-0067">ATP-binding</keyword>
<name>A0A4U0RH53_9ACTN</name>
<keyword evidence="5" id="KW-1185">Reference proteome</keyword>
<organism evidence="4 5">
    <name type="scientific">Actinacidiphila oryziradicis</name>
    <dbReference type="NCBI Taxonomy" id="2571141"/>
    <lineage>
        <taxon>Bacteria</taxon>
        <taxon>Bacillati</taxon>
        <taxon>Actinomycetota</taxon>
        <taxon>Actinomycetes</taxon>
        <taxon>Kitasatosporales</taxon>
        <taxon>Streptomycetaceae</taxon>
        <taxon>Actinacidiphila</taxon>
    </lineage>
</organism>
<accession>A0A4U0RH53</accession>
<dbReference type="InterPro" id="IPR003594">
    <property type="entry name" value="HATPase_dom"/>
</dbReference>
<dbReference type="GO" id="GO:0005524">
    <property type="term" value="F:ATP binding"/>
    <property type="evidence" value="ECO:0007669"/>
    <property type="project" value="UniProtKB-KW"/>
</dbReference>
<evidence type="ECO:0000256" key="2">
    <source>
        <dbReference type="SAM" id="MobiDB-lite"/>
    </source>
</evidence>
<dbReference type="Gene3D" id="3.30.565.10">
    <property type="entry name" value="Histidine kinase-like ATPase, C-terminal domain"/>
    <property type="match status" value="1"/>
</dbReference>
<evidence type="ECO:0000313" key="4">
    <source>
        <dbReference type="EMBL" id="TJZ94931.1"/>
    </source>
</evidence>
<evidence type="ECO:0000256" key="1">
    <source>
        <dbReference type="ARBA" id="ARBA00022527"/>
    </source>
</evidence>
<proteinExistence type="predicted"/>
<dbReference type="CDD" id="cd16936">
    <property type="entry name" value="HATPase_RsbW-like"/>
    <property type="match status" value="1"/>
</dbReference>
<evidence type="ECO:0000259" key="3">
    <source>
        <dbReference type="Pfam" id="PF13581"/>
    </source>
</evidence>
<dbReference type="OrthoDB" id="3872918at2"/>
<feature type="region of interest" description="Disordered" evidence="2">
    <location>
        <begin position="1"/>
        <end position="22"/>
    </location>
</feature>
<dbReference type="InterPro" id="IPR036890">
    <property type="entry name" value="HATPase_C_sf"/>
</dbReference>
<dbReference type="Proteomes" id="UP000305778">
    <property type="component" value="Unassembled WGS sequence"/>
</dbReference>
<keyword evidence="4" id="KW-0547">Nucleotide-binding</keyword>
<keyword evidence="1" id="KW-0808">Transferase</keyword>
<comment type="caution">
    <text evidence="4">The sequence shown here is derived from an EMBL/GenBank/DDBJ whole genome shotgun (WGS) entry which is preliminary data.</text>
</comment>
<dbReference type="PANTHER" id="PTHR35526:SF3">
    <property type="entry name" value="ANTI-SIGMA-F FACTOR RSBW"/>
    <property type="match status" value="1"/>
</dbReference>
<dbReference type="GO" id="GO:0004674">
    <property type="term" value="F:protein serine/threonine kinase activity"/>
    <property type="evidence" value="ECO:0007669"/>
    <property type="project" value="UniProtKB-KW"/>
</dbReference>
<dbReference type="AlphaFoldDB" id="A0A4U0RH53"/>
<gene>
    <name evidence="4" type="ORF">FCI23_52785</name>
</gene>
<dbReference type="PANTHER" id="PTHR35526">
    <property type="entry name" value="ANTI-SIGMA-F FACTOR RSBW-RELATED"/>
    <property type="match status" value="1"/>
</dbReference>
<dbReference type="SUPFAM" id="SSF55874">
    <property type="entry name" value="ATPase domain of HSP90 chaperone/DNA topoisomerase II/histidine kinase"/>
    <property type="match status" value="1"/>
</dbReference>
<dbReference type="Pfam" id="PF13581">
    <property type="entry name" value="HATPase_c_2"/>
    <property type="match status" value="1"/>
</dbReference>